<dbReference type="InterPro" id="IPR028081">
    <property type="entry name" value="Leu-bd"/>
</dbReference>
<dbReference type="CDD" id="cd06347">
    <property type="entry name" value="PBP1_ABC_LivK_ligand_binding-like"/>
    <property type="match status" value="1"/>
</dbReference>
<comment type="similarity">
    <text evidence="1">Belongs to the leucine-binding protein family.</text>
</comment>
<keyword evidence="5" id="KW-1185">Reference proteome</keyword>
<dbReference type="EMBL" id="AP019368">
    <property type="protein sequence ID" value="BBH52398.1"/>
    <property type="molecule type" value="Genomic_DNA"/>
</dbReference>
<dbReference type="Pfam" id="PF13458">
    <property type="entry name" value="Peripla_BP_6"/>
    <property type="match status" value="1"/>
</dbReference>
<dbReference type="OrthoDB" id="5289344at2"/>
<dbReference type="PANTHER" id="PTHR30483:SF6">
    <property type="entry name" value="PERIPLASMIC BINDING PROTEIN OF ABC TRANSPORTER FOR NATURAL AMINO ACIDS"/>
    <property type="match status" value="1"/>
</dbReference>
<proteinExistence type="inferred from homology"/>
<evidence type="ECO:0000256" key="2">
    <source>
        <dbReference type="ARBA" id="ARBA00022729"/>
    </source>
</evidence>
<evidence type="ECO:0000259" key="3">
    <source>
        <dbReference type="Pfam" id="PF13458"/>
    </source>
</evidence>
<dbReference type="AlphaFoldDB" id="A0A4P2VIX0"/>
<organism evidence="4 5">
    <name type="scientific">Fluviispira sanaruensis</name>
    <dbReference type="NCBI Taxonomy" id="2493639"/>
    <lineage>
        <taxon>Bacteria</taxon>
        <taxon>Pseudomonadati</taxon>
        <taxon>Bdellovibrionota</taxon>
        <taxon>Oligoflexia</taxon>
        <taxon>Silvanigrellales</taxon>
        <taxon>Silvanigrellaceae</taxon>
        <taxon>Fluviispira</taxon>
    </lineage>
</organism>
<dbReference type="Gene3D" id="3.40.50.2300">
    <property type="match status" value="2"/>
</dbReference>
<dbReference type="KEGG" id="sbf:JCM31447_08390"/>
<evidence type="ECO:0000313" key="4">
    <source>
        <dbReference type="EMBL" id="BBH52398.1"/>
    </source>
</evidence>
<dbReference type="InterPro" id="IPR028082">
    <property type="entry name" value="Peripla_BP_I"/>
</dbReference>
<sequence>MTFHASVKEKVFHSVLVLLCLTFIAKVNALEVKVGALLSLSNTLAAYGQDAKKGIELALEQMPKSDVKLIVIYEDTQSTPSESAKAINKLIVSDKVRVVIGEMTSSNTIAAASIAEKEKIPIISPSSTNDSITVGKKYIFRACFIDSFQGYVMSNFALHSLNAKKAIVIEDSDSDYSKGLSQSFRNDFEKNGGKILKVLKYSQKDTSFTAQLAEVRRLKPEVLFIPGFHQQVGVILREAKDLQISARILGGDGWDTPELRAIAKGAENGAYISNHYSTDSENVVLKNFILAFQKKYKSTPSAYAALAFDSINIVLSAIKKSNSDNPEKIRTAMSEIKNFAGVTGTITIDQNHNALKPAVVLEYVKDGYKYITSVDPIQKQKSKL</sequence>
<keyword evidence="2" id="KW-0732">Signal</keyword>
<gene>
    <name evidence="4" type="ORF">JCM31447_08390</name>
</gene>
<feature type="domain" description="Leucine-binding protein" evidence="3">
    <location>
        <begin position="31"/>
        <end position="367"/>
    </location>
</feature>
<accession>A0A4P2VIX0</accession>
<evidence type="ECO:0000256" key="1">
    <source>
        <dbReference type="ARBA" id="ARBA00010062"/>
    </source>
</evidence>
<dbReference type="SUPFAM" id="SSF53822">
    <property type="entry name" value="Periplasmic binding protein-like I"/>
    <property type="match status" value="1"/>
</dbReference>
<dbReference type="PANTHER" id="PTHR30483">
    <property type="entry name" value="LEUCINE-SPECIFIC-BINDING PROTEIN"/>
    <property type="match status" value="1"/>
</dbReference>
<reference evidence="4 5" key="1">
    <citation type="submission" date="2018-12" db="EMBL/GenBank/DDBJ databases">
        <title>Rubrispira sanarue gen. nov., sp., nov., a member of the order Silvanigrellales, isolated from a brackish lake in Hamamatsu Japan.</title>
        <authorList>
            <person name="Maejima Y."/>
            <person name="Iino T."/>
            <person name="Muraguchi Y."/>
            <person name="Fukuda K."/>
            <person name="Nojiri H."/>
            <person name="Ohkuma M."/>
            <person name="Moriuchi R."/>
            <person name="Dohra H."/>
            <person name="Kimbara K."/>
            <person name="Shintani M."/>
        </authorList>
    </citation>
    <scope>NUCLEOTIDE SEQUENCE [LARGE SCALE GENOMIC DNA]</scope>
    <source>
        <strain evidence="4 5">RF1110005</strain>
    </source>
</reference>
<dbReference type="Proteomes" id="UP000291236">
    <property type="component" value="Chromosome"/>
</dbReference>
<evidence type="ECO:0000313" key="5">
    <source>
        <dbReference type="Proteomes" id="UP000291236"/>
    </source>
</evidence>
<name>A0A4P2VIX0_FLUSA</name>
<dbReference type="RefSeq" id="WP_130606866.1">
    <property type="nucleotide sequence ID" value="NZ_AP019368.1"/>
</dbReference>
<protein>
    <submittedName>
        <fullName evidence="4">Ethanolamine utilization protein EutJ</fullName>
    </submittedName>
</protein>
<dbReference type="InterPro" id="IPR051010">
    <property type="entry name" value="BCAA_transport"/>
</dbReference>